<organism evidence="8 9">
    <name type="scientific">Rhynchospora pubera</name>
    <dbReference type="NCBI Taxonomy" id="906938"/>
    <lineage>
        <taxon>Eukaryota</taxon>
        <taxon>Viridiplantae</taxon>
        <taxon>Streptophyta</taxon>
        <taxon>Embryophyta</taxon>
        <taxon>Tracheophyta</taxon>
        <taxon>Spermatophyta</taxon>
        <taxon>Magnoliopsida</taxon>
        <taxon>Liliopsida</taxon>
        <taxon>Poales</taxon>
        <taxon>Cyperaceae</taxon>
        <taxon>Cyperoideae</taxon>
        <taxon>Rhynchosporeae</taxon>
        <taxon>Rhynchospora</taxon>
    </lineage>
</organism>
<dbReference type="InterPro" id="IPR032675">
    <property type="entry name" value="LRR_dom_sf"/>
</dbReference>
<gene>
    <name evidence="8" type="ORF">LUZ62_017264</name>
</gene>
<feature type="domain" description="R13L1/DRL21-like LRR repeat region" evidence="7">
    <location>
        <begin position="707"/>
        <end position="817"/>
    </location>
</feature>
<evidence type="ECO:0000313" key="8">
    <source>
        <dbReference type="EMBL" id="KAJ4804698.1"/>
    </source>
</evidence>
<evidence type="ECO:0000256" key="2">
    <source>
        <dbReference type="ARBA" id="ARBA00022737"/>
    </source>
</evidence>
<keyword evidence="3" id="KW-0611">Plant defense</keyword>
<feature type="domain" description="Disease resistance protein winged helix" evidence="5">
    <location>
        <begin position="457"/>
        <end position="522"/>
    </location>
</feature>
<dbReference type="SUPFAM" id="SSF52540">
    <property type="entry name" value="P-loop containing nucleoside triphosphate hydrolases"/>
    <property type="match status" value="1"/>
</dbReference>
<evidence type="ECO:0000259" key="6">
    <source>
        <dbReference type="Pfam" id="PF23598"/>
    </source>
</evidence>
<evidence type="ECO:0000259" key="5">
    <source>
        <dbReference type="Pfam" id="PF23559"/>
    </source>
</evidence>
<evidence type="ECO:0000256" key="3">
    <source>
        <dbReference type="ARBA" id="ARBA00022821"/>
    </source>
</evidence>
<dbReference type="InterPro" id="IPR042197">
    <property type="entry name" value="Apaf_helical"/>
</dbReference>
<dbReference type="InterPro" id="IPR027417">
    <property type="entry name" value="P-loop_NTPase"/>
</dbReference>
<evidence type="ECO:0000259" key="4">
    <source>
        <dbReference type="Pfam" id="PF00931"/>
    </source>
</evidence>
<dbReference type="Pfam" id="PF23598">
    <property type="entry name" value="LRR_14"/>
    <property type="match status" value="1"/>
</dbReference>
<protein>
    <submittedName>
        <fullName evidence="8">Disease resistance protein RGA2</fullName>
    </submittedName>
</protein>
<dbReference type="InterPro" id="IPR058922">
    <property type="entry name" value="WHD_DRP"/>
</dbReference>
<dbReference type="InterPro" id="IPR056789">
    <property type="entry name" value="LRR_R13L1-DRL21"/>
</dbReference>
<dbReference type="Gene3D" id="1.10.8.430">
    <property type="entry name" value="Helical domain of apoptotic protease-activating factors"/>
    <property type="match status" value="1"/>
</dbReference>
<evidence type="ECO:0000256" key="1">
    <source>
        <dbReference type="ARBA" id="ARBA00022614"/>
    </source>
</evidence>
<keyword evidence="9" id="KW-1185">Reference proteome</keyword>
<dbReference type="PANTHER" id="PTHR36766">
    <property type="entry name" value="PLANT BROAD-SPECTRUM MILDEW RESISTANCE PROTEIN RPW8"/>
    <property type="match status" value="1"/>
</dbReference>
<dbReference type="Pfam" id="PF00931">
    <property type="entry name" value="NB-ARC"/>
    <property type="match status" value="1"/>
</dbReference>
<sequence length="1293" mass="147757">MAIAESLALVGLRMIASPVMNKLVDKGFAYVGMDVPRDLKDLVDIYLPQIVIATRASEETDIDMPQLKSWLQRLKDTYEEAEDILDEVEYQTIAESIKQEKRAFTVRITSLPLIKPLAEYTDKKGKKLSFLSSNKRKLWFQLNKLKKDVKGLIPVAKLLYAVRTQPTETPIGETSSVPKSTIFVGHDGEHRLIVDDLLKEPVPTKNKSYSVVAIVGIGGAGKTTLAQHVYHDHDVTKHFDVKMWVSLTRKMDLIKHTKAMIESATSGKKCPQSSTLDALQSILVEILSQSKRALLVLDDLWYIKSVEEDLLCNRNDENEDWDSLLAPLNSTQGVILLTSRSKKLPTVLESETKLLNLRELTKDDSMKLFRFYAGLDKMDKSPVKNELEEISVDIVKNLSGLPLAIKSVAFQLCRTRDVSKWREIQEMDDLNEPKTALMWSYQQLDKALQRCFLFCSVFPKGSMFTKEGLPLKWLASNCIRSDNKNVESIGAKYFDELVSLFFFQPVFLSGYFVVHDVFHDLAESLTREEIFRIEDEQAVEIPLTVHHLSIAVQNIEHHVPSICKLEKLRTLIFLQTLQDSKINLDKIFKKLKKLRILVLNLSPGITQLPKTVCNLKYLKFLDFFRSSINQVPESLSSLHLLCILDLPFTLPVLPKSMSNLRNLRYVSVTDKTGHSRPRIPLWRDVGKVTSLRTLPEFHVTKEKGYELQQLRNLRELKGFLKISGLENVSHKDEAAEVKLKDKNLNSLTFEWNSDSNGRNSDFETIKCLQPPKLLSSLSIIGYSADRYPTWLGDESIRHVRRLWLGGCKFLDVLPSNLYMWKYCEEIILYQLLSLKELPAFPLCLKKLIILTCPFLVFISEEALIMSNKEVQLNHHLLLEEGFVLSKVAEMLEAARKWSDEIIGYYQRLMHFEFEMLHQISKKLAEKDLTKELQILAGAQGNTLPLYDQLQAWWNCHQERVKFINSRVLEAKQFDLPSSLTSLRLGHCNITDKALSDCLRNLCSLQNLQLEALMSLVTLPLELTMLQLSRLRILIIRSCWLLKSLGALHKLYLEKLDVNCCPCLEFETENGGSALTSSLQWLKIGWCTISSGILRGEFPKLNYIEFEGCQSSSSLPVEKLASVEYLILLYCADICSLSGLHLLRNLKTLRLKLVPNLQVQDLLQSFPNCMHELQTDNLEILKIYSSETFIPPRHLVLEHLQQETLSSEDLSLLHSIEGLCFFCCKIKSVPTNFATLSSLQKIQFIDCPNISQLPELPKSVQWIKIKGCPALKERSQKNGEDWPKIADIKYKAIE</sequence>
<dbReference type="Proteomes" id="UP001140206">
    <property type="component" value="Chromosome 1"/>
</dbReference>
<dbReference type="PRINTS" id="PR00364">
    <property type="entry name" value="DISEASERSIST"/>
</dbReference>
<dbReference type="PANTHER" id="PTHR36766:SF60">
    <property type="entry name" value="NB-ARC DOMAIN-CONTAINING PROTEIN"/>
    <property type="match status" value="1"/>
</dbReference>
<dbReference type="Gene3D" id="3.80.10.10">
    <property type="entry name" value="Ribonuclease Inhibitor"/>
    <property type="match status" value="2"/>
</dbReference>
<dbReference type="InterPro" id="IPR055414">
    <property type="entry name" value="LRR_R13L4/SHOC2-like"/>
</dbReference>
<dbReference type="Pfam" id="PF25019">
    <property type="entry name" value="LRR_R13L1-DRL21"/>
    <property type="match status" value="1"/>
</dbReference>
<feature type="domain" description="Disease resistance R13L4/SHOC-2-like LRR" evidence="6">
    <location>
        <begin position="552"/>
        <end position="670"/>
    </location>
</feature>
<comment type="caution">
    <text evidence="8">The sequence shown here is derived from an EMBL/GenBank/DDBJ whole genome shotgun (WGS) entry which is preliminary data.</text>
</comment>
<dbReference type="Gene3D" id="3.40.50.300">
    <property type="entry name" value="P-loop containing nucleotide triphosphate hydrolases"/>
    <property type="match status" value="1"/>
</dbReference>
<reference evidence="8" key="1">
    <citation type="submission" date="2022-08" db="EMBL/GenBank/DDBJ databases">
        <authorList>
            <person name="Marques A."/>
        </authorList>
    </citation>
    <scope>NUCLEOTIDE SEQUENCE</scope>
    <source>
        <strain evidence="8">RhyPub2mFocal</strain>
        <tissue evidence="8">Leaves</tissue>
    </source>
</reference>
<dbReference type="InterPro" id="IPR002182">
    <property type="entry name" value="NB-ARC"/>
</dbReference>
<dbReference type="SUPFAM" id="SSF52058">
    <property type="entry name" value="L domain-like"/>
    <property type="match status" value="2"/>
</dbReference>
<feature type="domain" description="NB-ARC" evidence="4">
    <location>
        <begin position="205"/>
        <end position="373"/>
    </location>
</feature>
<accession>A0AAV8GNS8</accession>
<dbReference type="Pfam" id="PF23559">
    <property type="entry name" value="WHD_DRP"/>
    <property type="match status" value="1"/>
</dbReference>
<keyword evidence="1" id="KW-0433">Leucine-rich repeat</keyword>
<dbReference type="GO" id="GO:0043531">
    <property type="term" value="F:ADP binding"/>
    <property type="evidence" value="ECO:0007669"/>
    <property type="project" value="InterPro"/>
</dbReference>
<evidence type="ECO:0000259" key="7">
    <source>
        <dbReference type="Pfam" id="PF25019"/>
    </source>
</evidence>
<proteinExistence type="predicted"/>
<dbReference type="EMBL" id="JAMFTS010000001">
    <property type="protein sequence ID" value="KAJ4804698.1"/>
    <property type="molecule type" value="Genomic_DNA"/>
</dbReference>
<keyword evidence="2" id="KW-0677">Repeat</keyword>
<name>A0AAV8GNS8_9POAL</name>
<evidence type="ECO:0000313" key="9">
    <source>
        <dbReference type="Proteomes" id="UP001140206"/>
    </source>
</evidence>
<dbReference type="GO" id="GO:0006952">
    <property type="term" value="P:defense response"/>
    <property type="evidence" value="ECO:0007669"/>
    <property type="project" value="UniProtKB-KW"/>
</dbReference>